<dbReference type="InterPro" id="IPR007111">
    <property type="entry name" value="NACHT_NTPase"/>
</dbReference>
<dbReference type="InterPro" id="IPR027417">
    <property type="entry name" value="P-loop_NTPase"/>
</dbReference>
<name>A0A2G8JK02_STIJA</name>
<evidence type="ECO:0000313" key="3">
    <source>
        <dbReference type="EMBL" id="PIK36060.1"/>
    </source>
</evidence>
<dbReference type="EMBL" id="MRZV01001753">
    <property type="protein sequence ID" value="PIK36060.1"/>
    <property type="molecule type" value="Genomic_DNA"/>
</dbReference>
<feature type="compositionally biased region" description="Polar residues" evidence="1">
    <location>
        <begin position="28"/>
        <end position="40"/>
    </location>
</feature>
<dbReference type="PANTHER" id="PTHR46312">
    <property type="entry name" value="NACHT DOMAIN-CONTAINING PROTEIN"/>
    <property type="match status" value="1"/>
</dbReference>
<dbReference type="STRING" id="307972.A0A2G8JK02"/>
<dbReference type="PANTHER" id="PTHR46312:SF2">
    <property type="entry name" value="NUCLEOTIDE-BINDING OLIGOMERIZATION DOMAIN-CONTAINING PROTEIN 2-LIKE"/>
    <property type="match status" value="1"/>
</dbReference>
<evidence type="ECO:0000313" key="4">
    <source>
        <dbReference type="Proteomes" id="UP000230750"/>
    </source>
</evidence>
<sequence>MSKLETLDVDSSDEQSSGYEEPSLSSSAQAFVTSSQSTERPTFAVRNDTMTPKVTENQDKKSLLVNALKKRYKIQYDAIQPIPYIKERLYCVDKVFVEGGTEFYIVRGTADTGAWVRVNSYRDIFTDSRIKSTRRIIEAGAGYGKSTVTLQLAYDWCNGVESSPLKDVEILILLRLRQLGKIKSIYKAIKLFLVPDEPRIKSSDIKNIIESCSSVEILLDGYDEYPDKDKRTGSDVDRIIKNDLFKDLDASLTTRYLPKDYDRYNTKRVRLVGFDEKARDQYIRKAIAGGNEEVVEDIKRALKANPILDDLCQVPIFFVMFAHMTHEKKYFQTFKSVTEFFRYMIQCFHDHMRKKSLDQNTKKHMSEYEIEHTELSKVAFEGLSNENQQLSWDKEKLGGRLGQVFYDHYILVGILVEEEVADVTNEMTPGKSIQTKTETRFYHKLFCEYYASFALVNKVAAAKNANKVKKILDKIDPFDLQYLYRFSCGIDATVGGKIIKYLKERKDGDKFAILCILEQAGKIDEDMKKNVREICSKVLFLRIDDNKLIQRSSIQLLDIASKFDIPIDDLYLFETFSKADKDNIVLRSGLSLGNLSTVLKIVVTTEVGRELTEEDYIGLLQYAEQSKDLRELWFRNCPLPESIHPNSIPIGLKTSKLKVFSPNSGSCLDLYSGQWIKADDVDTITKLCSDPLTIFERDNESQQRSTIELLEKASSRDIPIHSLYLYKSFSHIDEGDVILRSGLRLSRLSSVQLIHITKENDRVMTPEEIIGILVYVQQSQRLIKLT</sequence>
<dbReference type="AlphaFoldDB" id="A0A2G8JK02"/>
<feature type="region of interest" description="Disordered" evidence="1">
    <location>
        <begin position="1"/>
        <end position="51"/>
    </location>
</feature>
<gene>
    <name evidence="3" type="ORF">BSL78_27106</name>
</gene>
<protein>
    <recommendedName>
        <fullName evidence="2">NACHT domain-containing protein</fullName>
    </recommendedName>
</protein>
<dbReference type="Proteomes" id="UP000230750">
    <property type="component" value="Unassembled WGS sequence"/>
</dbReference>
<proteinExistence type="predicted"/>
<feature type="compositionally biased region" description="Low complexity" evidence="1">
    <location>
        <begin position="16"/>
        <end position="27"/>
    </location>
</feature>
<organism evidence="3 4">
    <name type="scientific">Stichopus japonicus</name>
    <name type="common">Sea cucumber</name>
    <dbReference type="NCBI Taxonomy" id="307972"/>
    <lineage>
        <taxon>Eukaryota</taxon>
        <taxon>Metazoa</taxon>
        <taxon>Echinodermata</taxon>
        <taxon>Eleutherozoa</taxon>
        <taxon>Echinozoa</taxon>
        <taxon>Holothuroidea</taxon>
        <taxon>Aspidochirotacea</taxon>
        <taxon>Aspidochirotida</taxon>
        <taxon>Stichopodidae</taxon>
        <taxon>Apostichopus</taxon>
    </lineage>
</organism>
<evidence type="ECO:0000256" key="1">
    <source>
        <dbReference type="SAM" id="MobiDB-lite"/>
    </source>
</evidence>
<dbReference type="Pfam" id="PF05729">
    <property type="entry name" value="NACHT"/>
    <property type="match status" value="1"/>
</dbReference>
<dbReference type="OrthoDB" id="120976at2759"/>
<feature type="domain" description="NACHT" evidence="2">
    <location>
        <begin position="138"/>
        <end position="286"/>
    </location>
</feature>
<comment type="caution">
    <text evidence="3">The sequence shown here is derived from an EMBL/GenBank/DDBJ whole genome shotgun (WGS) entry which is preliminary data.</text>
</comment>
<dbReference type="Gene3D" id="3.40.50.300">
    <property type="entry name" value="P-loop containing nucleotide triphosphate hydrolases"/>
    <property type="match status" value="1"/>
</dbReference>
<evidence type="ECO:0000259" key="2">
    <source>
        <dbReference type="Pfam" id="PF05729"/>
    </source>
</evidence>
<keyword evidence="4" id="KW-1185">Reference proteome</keyword>
<accession>A0A2G8JK02</accession>
<reference evidence="3 4" key="1">
    <citation type="journal article" date="2017" name="PLoS Biol.">
        <title>The sea cucumber genome provides insights into morphological evolution and visceral regeneration.</title>
        <authorList>
            <person name="Zhang X."/>
            <person name="Sun L."/>
            <person name="Yuan J."/>
            <person name="Sun Y."/>
            <person name="Gao Y."/>
            <person name="Zhang L."/>
            <person name="Li S."/>
            <person name="Dai H."/>
            <person name="Hamel J.F."/>
            <person name="Liu C."/>
            <person name="Yu Y."/>
            <person name="Liu S."/>
            <person name="Lin W."/>
            <person name="Guo K."/>
            <person name="Jin S."/>
            <person name="Xu P."/>
            <person name="Storey K.B."/>
            <person name="Huan P."/>
            <person name="Zhang T."/>
            <person name="Zhou Y."/>
            <person name="Zhang J."/>
            <person name="Lin C."/>
            <person name="Li X."/>
            <person name="Xing L."/>
            <person name="Huo D."/>
            <person name="Sun M."/>
            <person name="Wang L."/>
            <person name="Mercier A."/>
            <person name="Li F."/>
            <person name="Yang H."/>
            <person name="Xiang J."/>
        </authorList>
    </citation>
    <scope>NUCLEOTIDE SEQUENCE [LARGE SCALE GENOMIC DNA]</scope>
    <source>
        <strain evidence="3">Shaxun</strain>
        <tissue evidence="3">Muscle</tissue>
    </source>
</reference>